<name>A0A9N7VTQ6_PLEPL</name>
<organism evidence="2 3">
    <name type="scientific">Pleuronectes platessa</name>
    <name type="common">European plaice</name>
    <dbReference type="NCBI Taxonomy" id="8262"/>
    <lineage>
        <taxon>Eukaryota</taxon>
        <taxon>Metazoa</taxon>
        <taxon>Chordata</taxon>
        <taxon>Craniata</taxon>
        <taxon>Vertebrata</taxon>
        <taxon>Euteleostomi</taxon>
        <taxon>Actinopterygii</taxon>
        <taxon>Neopterygii</taxon>
        <taxon>Teleostei</taxon>
        <taxon>Neoteleostei</taxon>
        <taxon>Acanthomorphata</taxon>
        <taxon>Carangaria</taxon>
        <taxon>Pleuronectiformes</taxon>
        <taxon>Pleuronectoidei</taxon>
        <taxon>Pleuronectidae</taxon>
        <taxon>Pleuronectes</taxon>
    </lineage>
</organism>
<accession>A0A9N7VTQ6</accession>
<proteinExistence type="predicted"/>
<reference evidence="2" key="1">
    <citation type="submission" date="2020-03" db="EMBL/GenBank/DDBJ databases">
        <authorList>
            <person name="Weist P."/>
        </authorList>
    </citation>
    <scope>NUCLEOTIDE SEQUENCE</scope>
</reference>
<feature type="compositionally biased region" description="Basic and acidic residues" evidence="1">
    <location>
        <begin position="47"/>
        <end position="69"/>
    </location>
</feature>
<keyword evidence="3" id="KW-1185">Reference proteome</keyword>
<evidence type="ECO:0000313" key="3">
    <source>
        <dbReference type="Proteomes" id="UP001153269"/>
    </source>
</evidence>
<dbReference type="Proteomes" id="UP001153269">
    <property type="component" value="Unassembled WGS sequence"/>
</dbReference>
<evidence type="ECO:0000256" key="1">
    <source>
        <dbReference type="SAM" id="MobiDB-lite"/>
    </source>
</evidence>
<dbReference type="AlphaFoldDB" id="A0A9N7VTQ6"/>
<comment type="caution">
    <text evidence="2">The sequence shown here is derived from an EMBL/GenBank/DDBJ whole genome shotgun (WGS) entry which is preliminary data.</text>
</comment>
<evidence type="ECO:0000313" key="2">
    <source>
        <dbReference type="EMBL" id="CAB1459127.1"/>
    </source>
</evidence>
<sequence length="92" mass="10340">MLEKALFVTKLFLDGWEKLLSEDVLSDCVCHCGRGGHLQAAFVSPEEPERSAQSDESRVEQDAENKKWTLMENNPPRLAVCVRPVIGTPQRT</sequence>
<gene>
    <name evidence="2" type="ORF">PLEPLA_LOCUS46963</name>
</gene>
<protein>
    <submittedName>
        <fullName evidence="2">Uncharacterized protein</fullName>
    </submittedName>
</protein>
<feature type="region of interest" description="Disordered" evidence="1">
    <location>
        <begin position="43"/>
        <end position="69"/>
    </location>
</feature>
<dbReference type="EMBL" id="CADEAL010004418">
    <property type="protein sequence ID" value="CAB1459127.1"/>
    <property type="molecule type" value="Genomic_DNA"/>
</dbReference>